<keyword evidence="7" id="KW-1185">Reference proteome</keyword>
<name>A0A6M4YDV7_AERME</name>
<dbReference type="EMBL" id="CP038448">
    <property type="protein sequence ID" value="QJT39569.1"/>
    <property type="molecule type" value="Genomic_DNA"/>
</dbReference>
<dbReference type="AlphaFoldDB" id="A0A6M4YDV7"/>
<dbReference type="PANTHER" id="PTHR41247">
    <property type="entry name" value="HTH-TYPE TRANSCRIPTIONAL REPRESSOR YCNK"/>
    <property type="match status" value="1"/>
</dbReference>
<proteinExistence type="predicted"/>
<dbReference type="EMBL" id="CP038441">
    <property type="protein sequence ID" value="QJT22795.1"/>
    <property type="molecule type" value="Genomic_DNA"/>
</dbReference>
<reference evidence="5 6" key="1">
    <citation type="submission" date="2019-03" db="EMBL/GenBank/DDBJ databases">
        <title>Novel transposon Tn6433 accelerates the dissemination of tet(E) in Aeromonas from aerobic biofilm under oxytetracycline stress.</title>
        <authorList>
            <person name="Shi Y."/>
            <person name="Tian Z."/>
            <person name="Zhang Y."/>
            <person name="Zhang H."/>
            <person name="Yang M."/>
        </authorList>
    </citation>
    <scope>NUCLEOTIDE SEQUENCE [LARGE SCALE GENOMIC DNA]</scope>
    <source>
        <strain evidence="4 7">R50-22</strain>
        <strain evidence="2 5">T0.1-19</strain>
        <strain evidence="3 6">T5-8</strain>
    </source>
</reference>
<evidence type="ECO:0000313" key="5">
    <source>
        <dbReference type="Proteomes" id="UP000501427"/>
    </source>
</evidence>
<keyword evidence="1" id="KW-0732">Signal</keyword>
<gene>
    <name evidence="2" type="ORF">E4184_16180</name>
    <name evidence="3" type="ORF">E4186_15915</name>
    <name evidence="4" type="ORF">E4188_14360</name>
</gene>
<evidence type="ECO:0000256" key="1">
    <source>
        <dbReference type="SAM" id="SignalP"/>
    </source>
</evidence>
<feature type="signal peptide" evidence="1">
    <location>
        <begin position="1"/>
        <end position="21"/>
    </location>
</feature>
<evidence type="ECO:0000313" key="7">
    <source>
        <dbReference type="Proteomes" id="UP000502657"/>
    </source>
</evidence>
<feature type="chain" id="PRO_5044644617" evidence="1">
    <location>
        <begin position="22"/>
        <end position="181"/>
    </location>
</feature>
<evidence type="ECO:0000313" key="6">
    <source>
        <dbReference type="Proteomes" id="UP000502006"/>
    </source>
</evidence>
<dbReference type="Gene3D" id="3.30.70.2060">
    <property type="match status" value="1"/>
</dbReference>
<dbReference type="SUPFAM" id="SSF160387">
    <property type="entry name" value="NosL/MerB-like"/>
    <property type="match status" value="1"/>
</dbReference>
<evidence type="ECO:0000313" key="4">
    <source>
        <dbReference type="EMBL" id="QJT39569.1"/>
    </source>
</evidence>
<accession>A0A6M4YDV7</accession>
<dbReference type="Pfam" id="PF05573">
    <property type="entry name" value="NosL"/>
    <property type="match status" value="1"/>
</dbReference>
<dbReference type="Proteomes" id="UP000502006">
    <property type="component" value="Chromosome"/>
</dbReference>
<organism evidence="2 5">
    <name type="scientific">Aeromonas media</name>
    <dbReference type="NCBI Taxonomy" id="651"/>
    <lineage>
        <taxon>Bacteria</taxon>
        <taxon>Pseudomonadati</taxon>
        <taxon>Pseudomonadota</taxon>
        <taxon>Gammaproteobacteria</taxon>
        <taxon>Aeromonadales</taxon>
        <taxon>Aeromonadaceae</taxon>
        <taxon>Aeromonas</taxon>
    </lineage>
</organism>
<dbReference type="EMBL" id="CP038444">
    <property type="protein sequence ID" value="QJT31507.1"/>
    <property type="molecule type" value="Genomic_DNA"/>
</dbReference>
<dbReference type="Gene3D" id="3.30.70.2050">
    <property type="match status" value="1"/>
</dbReference>
<evidence type="ECO:0000313" key="2">
    <source>
        <dbReference type="EMBL" id="QJT22795.1"/>
    </source>
</evidence>
<protein>
    <submittedName>
        <fullName evidence="2">NosL protein</fullName>
    </submittedName>
</protein>
<sequence>MLNSNNFYLKGSLMALLLALAGCNDVDSNPHVYDPVAFHSGDECHICGMAITGFPGPKGEAVAKQGAMKFCSTAEMFGWWLQPENREQDVTLYVHDMARSTWEKPDDDALIDARQAFYVVGANLKGAMGAALASFAREEDAERFATSQGGRLVRFEQIDLALLQPDPQSHPAEPHGSPAAH</sequence>
<dbReference type="Proteomes" id="UP000502657">
    <property type="component" value="Chromosome"/>
</dbReference>
<dbReference type="InterPro" id="IPR008719">
    <property type="entry name" value="N2O_reductase_NosL"/>
</dbReference>
<dbReference type="RefSeq" id="WP_042650505.1">
    <property type="nucleotide sequence ID" value="NZ_CP038444.1"/>
</dbReference>
<dbReference type="PANTHER" id="PTHR41247:SF1">
    <property type="entry name" value="HTH-TYPE TRANSCRIPTIONAL REPRESSOR YCNK"/>
    <property type="match status" value="1"/>
</dbReference>
<evidence type="ECO:0000313" key="3">
    <source>
        <dbReference type="EMBL" id="QJT31507.1"/>
    </source>
</evidence>
<dbReference type="Proteomes" id="UP000501427">
    <property type="component" value="Chromosome"/>
</dbReference>